<name>A0A7E4W1E4_PANRE</name>
<evidence type="ECO:0000256" key="4">
    <source>
        <dbReference type="ARBA" id="ARBA00022614"/>
    </source>
</evidence>
<feature type="transmembrane region" description="Helical" evidence="13">
    <location>
        <begin position="308"/>
        <end position="328"/>
    </location>
</feature>
<keyword evidence="12" id="KW-0407">Ion channel</keyword>
<proteinExistence type="predicted"/>
<dbReference type="InterPro" id="IPR051432">
    <property type="entry name" value="KCNMA1_auxiliary"/>
</dbReference>
<evidence type="ECO:0000256" key="10">
    <source>
        <dbReference type="ARBA" id="ARBA00023136"/>
    </source>
</evidence>
<accession>A0A7E4W1E4</accession>
<evidence type="ECO:0000256" key="12">
    <source>
        <dbReference type="ARBA" id="ARBA00023303"/>
    </source>
</evidence>
<feature type="signal peptide" evidence="14">
    <location>
        <begin position="1"/>
        <end position="16"/>
    </location>
</feature>
<keyword evidence="7" id="KW-0677">Repeat</keyword>
<evidence type="ECO:0000256" key="13">
    <source>
        <dbReference type="SAM" id="Phobius"/>
    </source>
</evidence>
<dbReference type="SUPFAM" id="SSF52058">
    <property type="entry name" value="L domain-like"/>
    <property type="match status" value="1"/>
</dbReference>
<evidence type="ECO:0000313" key="15">
    <source>
        <dbReference type="Proteomes" id="UP000492821"/>
    </source>
</evidence>
<dbReference type="Pfam" id="PF13855">
    <property type="entry name" value="LRR_8"/>
    <property type="match status" value="1"/>
</dbReference>
<organism evidence="15 16">
    <name type="scientific">Panagrellus redivivus</name>
    <name type="common">Microworm</name>
    <dbReference type="NCBI Taxonomy" id="6233"/>
    <lineage>
        <taxon>Eukaryota</taxon>
        <taxon>Metazoa</taxon>
        <taxon>Ecdysozoa</taxon>
        <taxon>Nematoda</taxon>
        <taxon>Chromadorea</taxon>
        <taxon>Rhabditida</taxon>
        <taxon>Tylenchina</taxon>
        <taxon>Panagrolaimomorpha</taxon>
        <taxon>Panagrolaimoidea</taxon>
        <taxon>Panagrolaimidae</taxon>
        <taxon>Panagrellus</taxon>
    </lineage>
</organism>
<evidence type="ECO:0000256" key="3">
    <source>
        <dbReference type="ARBA" id="ARBA00022475"/>
    </source>
</evidence>
<keyword evidence="11" id="KW-1015">Disulfide bond</keyword>
<reference evidence="15" key="1">
    <citation type="journal article" date="2013" name="Genetics">
        <title>The draft genome and transcriptome of Panagrellus redivivus are shaped by the harsh demands of a free-living lifestyle.</title>
        <authorList>
            <person name="Srinivasan J."/>
            <person name="Dillman A.R."/>
            <person name="Macchietto M.G."/>
            <person name="Heikkinen L."/>
            <person name="Lakso M."/>
            <person name="Fracchia K.M."/>
            <person name="Antoshechkin I."/>
            <person name="Mortazavi A."/>
            <person name="Wong G."/>
            <person name="Sternberg P.W."/>
        </authorList>
    </citation>
    <scope>NUCLEOTIDE SEQUENCE [LARGE SCALE GENOMIC DNA]</scope>
    <source>
        <strain evidence="15">MT8872</strain>
    </source>
</reference>
<comment type="subcellular location">
    <subcellularLocation>
        <location evidence="1">Cell membrane</location>
        <topology evidence="1">Single-pass membrane protein</topology>
    </subcellularLocation>
</comment>
<dbReference type="GO" id="GO:0005886">
    <property type="term" value="C:plasma membrane"/>
    <property type="evidence" value="ECO:0007669"/>
    <property type="project" value="UniProtKB-SubCell"/>
</dbReference>
<evidence type="ECO:0000256" key="6">
    <source>
        <dbReference type="ARBA" id="ARBA00022729"/>
    </source>
</evidence>
<evidence type="ECO:0000256" key="2">
    <source>
        <dbReference type="ARBA" id="ARBA00022448"/>
    </source>
</evidence>
<dbReference type="GO" id="GO:0034220">
    <property type="term" value="P:monoatomic ion transmembrane transport"/>
    <property type="evidence" value="ECO:0007669"/>
    <property type="project" value="UniProtKB-KW"/>
</dbReference>
<feature type="chain" id="PRO_5028961470" evidence="14">
    <location>
        <begin position="17"/>
        <end position="359"/>
    </location>
</feature>
<dbReference type="Gene3D" id="3.80.10.10">
    <property type="entry name" value="Ribonuclease Inhibitor"/>
    <property type="match status" value="2"/>
</dbReference>
<protein>
    <submittedName>
        <fullName evidence="16">LRRCT domain-containing protein</fullName>
    </submittedName>
</protein>
<dbReference type="PANTHER" id="PTHR46473:SF10">
    <property type="entry name" value="LD45603P-RELATED"/>
    <property type="match status" value="1"/>
</dbReference>
<evidence type="ECO:0000256" key="5">
    <source>
        <dbReference type="ARBA" id="ARBA00022692"/>
    </source>
</evidence>
<keyword evidence="9" id="KW-0406">Ion transport</keyword>
<evidence type="ECO:0000256" key="1">
    <source>
        <dbReference type="ARBA" id="ARBA00004162"/>
    </source>
</evidence>
<keyword evidence="10 13" id="KW-0472">Membrane</keyword>
<dbReference type="PANTHER" id="PTHR46473">
    <property type="entry name" value="GH08155P"/>
    <property type="match status" value="1"/>
</dbReference>
<reference evidence="16" key="2">
    <citation type="submission" date="2020-10" db="UniProtKB">
        <authorList>
            <consortium name="WormBaseParasite"/>
        </authorList>
    </citation>
    <scope>IDENTIFICATION</scope>
</reference>
<evidence type="ECO:0000256" key="8">
    <source>
        <dbReference type="ARBA" id="ARBA00022989"/>
    </source>
</evidence>
<dbReference type="InterPro" id="IPR003591">
    <property type="entry name" value="Leu-rich_rpt_typical-subtyp"/>
</dbReference>
<keyword evidence="8 13" id="KW-1133">Transmembrane helix</keyword>
<keyword evidence="4" id="KW-0433">Leucine-rich repeat</keyword>
<keyword evidence="15" id="KW-1185">Reference proteome</keyword>
<keyword evidence="2" id="KW-0813">Transport</keyword>
<evidence type="ECO:0000313" key="16">
    <source>
        <dbReference type="WBParaSite" id="Pan_g625.t1"/>
    </source>
</evidence>
<dbReference type="InterPro" id="IPR001611">
    <property type="entry name" value="Leu-rich_rpt"/>
</dbReference>
<keyword evidence="3" id="KW-1003">Cell membrane</keyword>
<keyword evidence="5 13" id="KW-0812">Transmembrane</keyword>
<dbReference type="InterPro" id="IPR032675">
    <property type="entry name" value="LRR_dom_sf"/>
</dbReference>
<dbReference type="AlphaFoldDB" id="A0A7E4W1E4"/>
<dbReference type="SMART" id="SM00369">
    <property type="entry name" value="LRR_TYP"/>
    <property type="match status" value="3"/>
</dbReference>
<keyword evidence="6 14" id="KW-0732">Signal</keyword>
<evidence type="ECO:0000256" key="11">
    <source>
        <dbReference type="ARBA" id="ARBA00023157"/>
    </source>
</evidence>
<dbReference type="Proteomes" id="UP000492821">
    <property type="component" value="Unassembled WGS sequence"/>
</dbReference>
<sequence>MLLFSSLLLLITAISARKSLPSQYEASCFPKCNCNSTTVECKDLHETDTAMFEKILPKIYPDLDTISITGNDFGDLPKENIFGGRSRQLKVSLFDISDNDIRSFASETFFGLPKVEFIYLRNNEIESVGSEPFSYTPAVRVIDLTAGLAARLTPRKKASLIKDMLEAGHNFMHLQEVILSSNTLTELDPDTFCKVEGISRLVLTDNLFDNLNLNPACLRNLKLLDLRKNKIATVPAVIYNTLDLNTIDVSTNPINCECKSEEFIKFANDDSTIFVNQQYTTCAAPAPLAGKTIFALEDANLCQRGSSFFSWLILLLIAGGVLFIYRHLRRTGRLNRMGPIFGYSQLKANDEAATSPAFV</sequence>
<evidence type="ECO:0000256" key="7">
    <source>
        <dbReference type="ARBA" id="ARBA00022737"/>
    </source>
</evidence>
<dbReference type="WBParaSite" id="Pan_g625.t1">
    <property type="protein sequence ID" value="Pan_g625.t1"/>
    <property type="gene ID" value="Pan_g625"/>
</dbReference>
<evidence type="ECO:0000256" key="14">
    <source>
        <dbReference type="SAM" id="SignalP"/>
    </source>
</evidence>
<evidence type="ECO:0000256" key="9">
    <source>
        <dbReference type="ARBA" id="ARBA00023065"/>
    </source>
</evidence>